<evidence type="ECO:0008006" key="5">
    <source>
        <dbReference type="Google" id="ProtNLM"/>
    </source>
</evidence>
<gene>
    <name evidence="3" type="ORF">CKO45_16130</name>
</gene>
<dbReference type="CDD" id="cd05483">
    <property type="entry name" value="retropepsin_like_bacteria"/>
    <property type="match status" value="1"/>
</dbReference>
<dbReference type="Proteomes" id="UP000697995">
    <property type="component" value="Unassembled WGS sequence"/>
</dbReference>
<dbReference type="Pfam" id="PF13650">
    <property type="entry name" value="Asp_protease_2"/>
    <property type="match status" value="1"/>
</dbReference>
<dbReference type="Gene3D" id="2.40.70.10">
    <property type="entry name" value="Acid Proteases"/>
    <property type="match status" value="1"/>
</dbReference>
<evidence type="ECO:0000313" key="3">
    <source>
        <dbReference type="EMBL" id="MBK1659762.1"/>
    </source>
</evidence>
<dbReference type="InterPro" id="IPR001969">
    <property type="entry name" value="Aspartic_peptidase_AS"/>
</dbReference>
<feature type="transmembrane region" description="Helical" evidence="2">
    <location>
        <begin position="20"/>
        <end position="42"/>
    </location>
</feature>
<keyword evidence="2" id="KW-0472">Membrane</keyword>
<dbReference type="PROSITE" id="PS00141">
    <property type="entry name" value="ASP_PROTEASE"/>
    <property type="match status" value="1"/>
</dbReference>
<accession>A0ABS1D0X4</accession>
<dbReference type="InterPro" id="IPR021109">
    <property type="entry name" value="Peptidase_aspartic_dom_sf"/>
</dbReference>
<feature type="region of interest" description="Disordered" evidence="1">
    <location>
        <begin position="48"/>
        <end position="68"/>
    </location>
</feature>
<dbReference type="Gene3D" id="1.25.40.10">
    <property type="entry name" value="Tetratricopeptide repeat domain"/>
    <property type="match status" value="1"/>
</dbReference>
<evidence type="ECO:0000313" key="4">
    <source>
        <dbReference type="Proteomes" id="UP000697995"/>
    </source>
</evidence>
<keyword evidence="4" id="KW-1185">Reference proteome</keyword>
<organism evidence="3 4">
    <name type="scientific">Paracraurococcus ruber</name>
    <dbReference type="NCBI Taxonomy" id="77675"/>
    <lineage>
        <taxon>Bacteria</taxon>
        <taxon>Pseudomonadati</taxon>
        <taxon>Pseudomonadota</taxon>
        <taxon>Alphaproteobacteria</taxon>
        <taxon>Acetobacterales</taxon>
        <taxon>Roseomonadaceae</taxon>
        <taxon>Paracraurococcus</taxon>
    </lineage>
</organism>
<dbReference type="InterPro" id="IPR034122">
    <property type="entry name" value="Retropepsin-like_bacterial"/>
</dbReference>
<comment type="caution">
    <text evidence="3">The sequence shown here is derived from an EMBL/GenBank/DDBJ whole genome shotgun (WGS) entry which is preliminary data.</text>
</comment>
<keyword evidence="2" id="KW-1133">Transmembrane helix</keyword>
<name>A0ABS1D0X4_9PROT</name>
<reference evidence="3 4" key="1">
    <citation type="journal article" date="2020" name="Microorganisms">
        <title>Osmotic Adaptation and Compatible Solute Biosynthesis of Phototrophic Bacteria as Revealed from Genome Analyses.</title>
        <authorList>
            <person name="Imhoff J.F."/>
            <person name="Rahn T."/>
            <person name="Kunzel S."/>
            <person name="Keller A."/>
            <person name="Neulinger S.C."/>
        </authorList>
    </citation>
    <scope>NUCLEOTIDE SEQUENCE [LARGE SCALE GENOMIC DNA]</scope>
    <source>
        <strain evidence="3 4">DSM 15382</strain>
    </source>
</reference>
<evidence type="ECO:0000256" key="2">
    <source>
        <dbReference type="SAM" id="Phobius"/>
    </source>
</evidence>
<sequence length="388" mass="40947">MWVDPSERSIPVGRRSSGGVPWAWVVLGIVLTLVAGGMAMLLRQGMPAPAPPQAPPQAAAPAAPEPPSALPAATLRRLAPAARQLADRLAEEPCNRTVALDLAQALNQAAEYRAMLIVEAAARERCGLDEALLHPRLQAQLLSADLAGAARTADELVERYPADPQAWGWRAELREKAGDWTAAAQDWRQALGRFADPGNVALSTYYSLARAEARAGRPCDALLTLRDFVAFDPVQRRTQQLGTLMRDWRQQGGCPAPFGSGGAELRYDARAGAVIVPAEFDGTPARVILDTGATRTTLTTAFAARIGLRQDRSDGALVGTASGTAWVAGGRVRRIAVGGAVAHDVPVHVLVESKAALGPGVDALLGLSFLGNFSLQLGNGVLELRPLP</sequence>
<dbReference type="SUPFAM" id="SSF50630">
    <property type="entry name" value="Acid proteases"/>
    <property type="match status" value="1"/>
</dbReference>
<protein>
    <recommendedName>
        <fullName evidence="5">Aspartyl protease family protein</fullName>
    </recommendedName>
</protein>
<dbReference type="EMBL" id="NRSG01000122">
    <property type="protein sequence ID" value="MBK1659762.1"/>
    <property type="molecule type" value="Genomic_DNA"/>
</dbReference>
<dbReference type="InterPro" id="IPR011990">
    <property type="entry name" value="TPR-like_helical_dom_sf"/>
</dbReference>
<proteinExistence type="predicted"/>
<evidence type="ECO:0000256" key="1">
    <source>
        <dbReference type="SAM" id="MobiDB-lite"/>
    </source>
</evidence>
<dbReference type="SUPFAM" id="SSF48452">
    <property type="entry name" value="TPR-like"/>
    <property type="match status" value="1"/>
</dbReference>
<keyword evidence="2" id="KW-0812">Transmembrane</keyword>